<evidence type="ECO:0000313" key="1">
    <source>
        <dbReference type="EMBL" id="TGD19611.1"/>
    </source>
</evidence>
<sequence length="70" mass="7852">MARSPRVTTRVGERQAANANPVIGYVSSGQKGRSPNLIDRLRQLADQSRHRYLFLAVGMVYLKQRKGVVI</sequence>
<proteinExistence type="predicted"/>
<dbReference type="Proteomes" id="UP000297348">
    <property type="component" value="Unassembled WGS sequence"/>
</dbReference>
<accession>A0A4Z0JA25</accession>
<name>A0A4Z0JA25_9LACO</name>
<dbReference type="AlphaFoldDB" id="A0A4Z0JA25"/>
<protein>
    <submittedName>
        <fullName evidence="1">Uncharacterized protein</fullName>
    </submittedName>
</protein>
<gene>
    <name evidence="1" type="ORF">EGT51_03660</name>
</gene>
<dbReference type="EMBL" id="RKLX01000004">
    <property type="protein sequence ID" value="TGD19611.1"/>
    <property type="molecule type" value="Genomic_DNA"/>
</dbReference>
<keyword evidence="2" id="KW-1185">Reference proteome</keyword>
<evidence type="ECO:0000313" key="2">
    <source>
        <dbReference type="Proteomes" id="UP000297348"/>
    </source>
</evidence>
<comment type="caution">
    <text evidence="1">The sequence shown here is derived from an EMBL/GenBank/DDBJ whole genome shotgun (WGS) entry which is preliminary data.</text>
</comment>
<organism evidence="1 2">
    <name type="scientific">Levilactobacillus suantsaiihabitans</name>
    <dbReference type="NCBI Taxonomy" id="2487722"/>
    <lineage>
        <taxon>Bacteria</taxon>
        <taxon>Bacillati</taxon>
        <taxon>Bacillota</taxon>
        <taxon>Bacilli</taxon>
        <taxon>Lactobacillales</taxon>
        <taxon>Lactobacillaceae</taxon>
        <taxon>Levilactobacillus</taxon>
    </lineage>
</organism>
<reference evidence="1 2" key="1">
    <citation type="submission" date="2018-10" db="EMBL/GenBank/DDBJ databases">
        <title>Lactobacillus sp. R7 and Lactobacillus sp. R19 isolated from fermented mustard green product of Taiwan.</title>
        <authorList>
            <person name="Lin S.-T."/>
        </authorList>
    </citation>
    <scope>NUCLEOTIDE SEQUENCE [LARGE SCALE GENOMIC DNA]</scope>
    <source>
        <strain evidence="1 2">BCRC 81129</strain>
    </source>
</reference>